<keyword evidence="3 4" id="KW-0378">Hydrolase</keyword>
<comment type="caution">
    <text evidence="6">The sequence shown here is derived from an EMBL/GenBank/DDBJ whole genome shotgun (WGS) entry which is preliminary data.</text>
</comment>
<evidence type="ECO:0000256" key="3">
    <source>
        <dbReference type="ARBA" id="ARBA00022801"/>
    </source>
</evidence>
<evidence type="ECO:0000256" key="4">
    <source>
        <dbReference type="RuleBase" id="RU003476"/>
    </source>
</evidence>
<evidence type="ECO:0000313" key="6">
    <source>
        <dbReference type="EMBL" id="MFC5723814.1"/>
    </source>
</evidence>
<dbReference type="EMBL" id="JBHSPB010000020">
    <property type="protein sequence ID" value="MFC5723814.1"/>
    <property type="molecule type" value="Genomic_DNA"/>
</dbReference>
<evidence type="ECO:0000256" key="1">
    <source>
        <dbReference type="ARBA" id="ARBA00001946"/>
    </source>
</evidence>
<evidence type="ECO:0000313" key="7">
    <source>
        <dbReference type="Proteomes" id="UP001596083"/>
    </source>
</evidence>
<comment type="similarity">
    <text evidence="2 4">Belongs to the Nudix hydrolase family.</text>
</comment>
<dbReference type="PROSITE" id="PS51462">
    <property type="entry name" value="NUDIX"/>
    <property type="match status" value="1"/>
</dbReference>
<dbReference type="PROSITE" id="PS00893">
    <property type="entry name" value="NUDIX_BOX"/>
    <property type="match status" value="1"/>
</dbReference>
<dbReference type="InterPro" id="IPR020084">
    <property type="entry name" value="NUDIX_hydrolase_CS"/>
</dbReference>
<dbReference type="Proteomes" id="UP001596083">
    <property type="component" value="Unassembled WGS sequence"/>
</dbReference>
<sequence>MTANRVRGPGCLAMVLNGQGEILLQLRDDTADISWPGHWSLPGGGREPGEAPLQTILRELTEETGISPEAIHEFAVSAYEPPKTPPHVFIATWTGDERGLIVGEGQALRFFPLDRLPEKMPPHMRHYLRQLCPSP</sequence>
<accession>A0ABW0Z8J4</accession>
<dbReference type="RefSeq" id="WP_390320229.1">
    <property type="nucleotide sequence ID" value="NZ_JBHSPB010000020.1"/>
</dbReference>
<dbReference type="InterPro" id="IPR020476">
    <property type="entry name" value="Nudix_hydrolase"/>
</dbReference>
<protein>
    <submittedName>
        <fullName evidence="6">NUDIX domain-containing protein</fullName>
    </submittedName>
</protein>
<evidence type="ECO:0000256" key="2">
    <source>
        <dbReference type="ARBA" id="ARBA00005582"/>
    </source>
</evidence>
<gene>
    <name evidence="6" type="ORF">ACFP1Z_26975</name>
</gene>
<evidence type="ECO:0000259" key="5">
    <source>
        <dbReference type="PROSITE" id="PS51462"/>
    </source>
</evidence>
<keyword evidence="7" id="KW-1185">Reference proteome</keyword>
<dbReference type="Gene3D" id="3.90.79.10">
    <property type="entry name" value="Nucleoside Triphosphate Pyrophosphohydrolase"/>
    <property type="match status" value="1"/>
</dbReference>
<name>A0ABW0Z8J4_9ACTN</name>
<dbReference type="PRINTS" id="PR00502">
    <property type="entry name" value="NUDIXFAMILY"/>
</dbReference>
<dbReference type="InterPro" id="IPR015797">
    <property type="entry name" value="NUDIX_hydrolase-like_dom_sf"/>
</dbReference>
<comment type="cofactor">
    <cofactor evidence="1">
        <name>Mg(2+)</name>
        <dbReference type="ChEBI" id="CHEBI:18420"/>
    </cofactor>
</comment>
<reference evidence="7" key="1">
    <citation type="journal article" date="2019" name="Int. J. Syst. Evol. Microbiol.">
        <title>The Global Catalogue of Microorganisms (GCM) 10K type strain sequencing project: providing services to taxonomists for standard genome sequencing and annotation.</title>
        <authorList>
            <consortium name="The Broad Institute Genomics Platform"/>
            <consortium name="The Broad Institute Genome Sequencing Center for Infectious Disease"/>
            <person name="Wu L."/>
            <person name="Ma J."/>
        </authorList>
    </citation>
    <scope>NUCLEOTIDE SEQUENCE [LARGE SCALE GENOMIC DNA]</scope>
    <source>
        <strain evidence="7">CGMCC 4.7304</strain>
    </source>
</reference>
<dbReference type="PANTHER" id="PTHR43046:SF2">
    <property type="entry name" value="8-OXO-DGTP DIPHOSPHATASE-RELATED"/>
    <property type="match status" value="1"/>
</dbReference>
<feature type="domain" description="Nudix hydrolase" evidence="5">
    <location>
        <begin position="6"/>
        <end position="133"/>
    </location>
</feature>
<organism evidence="6 7">
    <name type="scientific">Streptomyces gamaensis</name>
    <dbReference type="NCBI Taxonomy" id="1763542"/>
    <lineage>
        <taxon>Bacteria</taxon>
        <taxon>Bacillati</taxon>
        <taxon>Actinomycetota</taxon>
        <taxon>Actinomycetes</taxon>
        <taxon>Kitasatosporales</taxon>
        <taxon>Streptomycetaceae</taxon>
        <taxon>Streptomyces</taxon>
    </lineage>
</organism>
<dbReference type="PANTHER" id="PTHR43046">
    <property type="entry name" value="GDP-MANNOSE MANNOSYL HYDROLASE"/>
    <property type="match status" value="1"/>
</dbReference>
<dbReference type="Pfam" id="PF00293">
    <property type="entry name" value="NUDIX"/>
    <property type="match status" value="1"/>
</dbReference>
<dbReference type="InterPro" id="IPR000086">
    <property type="entry name" value="NUDIX_hydrolase_dom"/>
</dbReference>
<proteinExistence type="inferred from homology"/>
<dbReference type="SUPFAM" id="SSF55811">
    <property type="entry name" value="Nudix"/>
    <property type="match status" value="1"/>
</dbReference>